<evidence type="ECO:0000313" key="6">
    <source>
        <dbReference type="Proteomes" id="UP000620382"/>
    </source>
</evidence>
<dbReference type="InterPro" id="IPR001296">
    <property type="entry name" value="Glyco_trans_1"/>
</dbReference>
<dbReference type="Proteomes" id="UP000408764">
    <property type="component" value="Unassembled WGS sequence"/>
</dbReference>
<dbReference type="PANTHER" id="PTHR12526">
    <property type="entry name" value="GLYCOSYLTRANSFERASE"/>
    <property type="match status" value="1"/>
</dbReference>
<dbReference type="PANTHER" id="PTHR12526:SF630">
    <property type="entry name" value="GLYCOSYLTRANSFERASE"/>
    <property type="match status" value="1"/>
</dbReference>
<feature type="domain" description="Glycosyl transferase family 1" evidence="1">
    <location>
        <begin position="190"/>
        <end position="355"/>
    </location>
</feature>
<protein>
    <submittedName>
        <fullName evidence="3 4">Glycosyltransferase</fullName>
    </submittedName>
</protein>
<gene>
    <name evidence="4" type="ORF">FRT59_05050</name>
    <name evidence="3" type="ORF">JJD71_21080</name>
</gene>
<reference evidence="4 5" key="1">
    <citation type="submission" date="2019-08" db="EMBL/GenBank/DDBJ databases">
        <title>Pseudomonas haemolytica sp. nov. isolated from raw milk and skim milk concentrate.</title>
        <authorList>
            <person name="Hofmann K."/>
            <person name="Huptas C."/>
            <person name="Doll E."/>
            <person name="Scherer S."/>
            <person name="Wenning M."/>
        </authorList>
    </citation>
    <scope>NUCLEOTIDE SEQUENCE [LARGE SCALE GENOMIC DNA]</scope>
    <source>
        <strain evidence="4 5">DSM 108987</strain>
    </source>
</reference>
<dbReference type="Pfam" id="PF13579">
    <property type="entry name" value="Glyco_trans_4_4"/>
    <property type="match status" value="1"/>
</dbReference>
<keyword evidence="6" id="KW-1185">Reference proteome</keyword>
<dbReference type="AlphaFoldDB" id="A0A5P1DA79"/>
<name>A0A5P1DA79_9PSED</name>
<dbReference type="GO" id="GO:0016757">
    <property type="term" value="F:glycosyltransferase activity"/>
    <property type="evidence" value="ECO:0007669"/>
    <property type="project" value="InterPro"/>
</dbReference>
<dbReference type="Proteomes" id="UP000620382">
    <property type="component" value="Unassembled WGS sequence"/>
</dbReference>
<dbReference type="EMBL" id="VOIW01000001">
    <property type="protein sequence ID" value="MRJ36348.1"/>
    <property type="molecule type" value="Genomic_DNA"/>
</dbReference>
<accession>A0A5P1DA79</accession>
<dbReference type="EMBL" id="JAENSR010000006">
    <property type="protein sequence ID" value="MBK3461565.1"/>
    <property type="molecule type" value="Genomic_DNA"/>
</dbReference>
<sequence length="383" mass="41815">MAHIKKICIVATVPVALRAFMLEHVNKLAETHSVTLMANGTEADVAGMLGENVRFLPLPIERQVSLLSDVKSLIKLYQIFSKEKFDCVLSIMPKSGLLSMLAGFFARTPVRVHIFTGQVWFTKQGIARIGLKNLDRLLSFCATSLLADSPSQRAFLVSERVVSPSKISVLGQGSISGVDIARFKPSAQLRQEIRETLGIPESDVVFLFMARLTHVKGVPELGQAFRAVAADLPDAHLLVVGPDEDGLDGRLAELMLPFGNRYHRIGYTQVPESYMAAADVFCIPSYREGFSLATIQAAGVGLPAIASRIYGLTDAVKEGVTGIFHRAGAVDELSAAILKLYSDEPMRNQMSKAAELRAHKDFSQAFIVQEMHLYITSLLSKVG</sequence>
<reference evidence="3 6" key="2">
    <citation type="submission" date="2021-01" db="EMBL/GenBank/DDBJ databases">
        <title>Antibiotic resistance and phylogeny of Pseudomonas spp. isolated over three decades from chicken meat in the Norwegian food chain.</title>
        <authorList>
            <person name="Moen B."/>
        </authorList>
    </citation>
    <scope>NUCLEOTIDE SEQUENCE [LARGE SCALE GENOMIC DNA]</scope>
    <source>
        <strain evidence="3 6">MF6766</strain>
    </source>
</reference>
<dbReference type="GO" id="GO:1901135">
    <property type="term" value="P:carbohydrate derivative metabolic process"/>
    <property type="evidence" value="ECO:0007669"/>
    <property type="project" value="UniProtKB-ARBA"/>
</dbReference>
<dbReference type="OrthoDB" id="4611853at2"/>
<proteinExistence type="predicted"/>
<comment type="caution">
    <text evidence="4">The sequence shown here is derived from an EMBL/GenBank/DDBJ whole genome shotgun (WGS) entry which is preliminary data.</text>
</comment>
<dbReference type="InterPro" id="IPR028098">
    <property type="entry name" value="Glyco_trans_4-like_N"/>
</dbReference>
<dbReference type="Gene3D" id="3.40.50.2000">
    <property type="entry name" value="Glycogen Phosphorylase B"/>
    <property type="match status" value="2"/>
</dbReference>
<evidence type="ECO:0000259" key="2">
    <source>
        <dbReference type="Pfam" id="PF13579"/>
    </source>
</evidence>
<evidence type="ECO:0000259" key="1">
    <source>
        <dbReference type="Pfam" id="PF00534"/>
    </source>
</evidence>
<dbReference type="SUPFAM" id="SSF53756">
    <property type="entry name" value="UDP-Glycosyltransferase/glycogen phosphorylase"/>
    <property type="match status" value="1"/>
</dbReference>
<evidence type="ECO:0000313" key="3">
    <source>
        <dbReference type="EMBL" id="MBK3461565.1"/>
    </source>
</evidence>
<feature type="domain" description="Glycosyltransferase subfamily 4-like N-terminal" evidence="2">
    <location>
        <begin position="25"/>
        <end position="171"/>
    </location>
</feature>
<dbReference type="Pfam" id="PF00534">
    <property type="entry name" value="Glycos_transf_1"/>
    <property type="match status" value="1"/>
</dbReference>
<dbReference type="RefSeq" id="WP_153870559.1">
    <property type="nucleotide sequence ID" value="NZ_JAEKCT010000007.1"/>
</dbReference>
<organism evidence="4 5">
    <name type="scientific">Pseudomonas haemolytica</name>
    <dbReference type="NCBI Taxonomy" id="2600065"/>
    <lineage>
        <taxon>Bacteria</taxon>
        <taxon>Pseudomonadati</taxon>
        <taxon>Pseudomonadota</taxon>
        <taxon>Gammaproteobacteria</taxon>
        <taxon>Pseudomonadales</taxon>
        <taxon>Pseudomonadaceae</taxon>
        <taxon>Pseudomonas</taxon>
    </lineage>
</organism>
<keyword evidence="4" id="KW-0808">Transferase</keyword>
<evidence type="ECO:0000313" key="4">
    <source>
        <dbReference type="EMBL" id="MRJ36348.1"/>
    </source>
</evidence>
<evidence type="ECO:0000313" key="5">
    <source>
        <dbReference type="Proteomes" id="UP000408764"/>
    </source>
</evidence>